<dbReference type="RefSeq" id="XP_018384944.1">
    <property type="nucleotide sequence ID" value="XM_018530422.1"/>
</dbReference>
<dbReference type="Proteomes" id="UP000291422">
    <property type="component" value="Unassembled WGS sequence"/>
</dbReference>
<evidence type="ECO:0000313" key="3">
    <source>
        <dbReference type="EMBL" id="OAG19523.1"/>
    </source>
</evidence>
<dbReference type="Proteomes" id="UP000077248">
    <property type="component" value="Unassembled WGS sequence"/>
</dbReference>
<feature type="transmembrane region" description="Helical" evidence="2">
    <location>
        <begin position="21"/>
        <end position="49"/>
    </location>
</feature>
<organism evidence="3 5">
    <name type="scientific">Alternaria alternata</name>
    <name type="common">Alternaria rot fungus</name>
    <name type="synonym">Torula alternata</name>
    <dbReference type="NCBI Taxonomy" id="5599"/>
    <lineage>
        <taxon>Eukaryota</taxon>
        <taxon>Fungi</taxon>
        <taxon>Dikarya</taxon>
        <taxon>Ascomycota</taxon>
        <taxon>Pezizomycotina</taxon>
        <taxon>Dothideomycetes</taxon>
        <taxon>Pleosporomycetidae</taxon>
        <taxon>Pleosporales</taxon>
        <taxon>Pleosporineae</taxon>
        <taxon>Pleosporaceae</taxon>
        <taxon>Alternaria</taxon>
        <taxon>Alternaria sect. Alternaria</taxon>
        <taxon>Alternaria alternata complex</taxon>
    </lineage>
</organism>
<dbReference type="GeneID" id="29116016"/>
<dbReference type="VEuPathDB" id="FungiDB:CC77DRAFT_168964"/>
<reference evidence="4" key="3">
    <citation type="journal article" date="2019" name="J. ISSAAS">
        <title>Genomics, evolutionary history and diagnostics of the Alternaria alternata species group including apple and Asian pear pathotypes.</title>
        <authorList>
            <person name="Armitage A.D."/>
            <person name="Cockerton H.M."/>
            <person name="Sreenivasaprasad S."/>
            <person name="Woodhall J."/>
            <person name="Lane C."/>
            <person name="Harrison R.J."/>
            <person name="Clarkson J.P."/>
        </authorList>
    </citation>
    <scope>NUCLEOTIDE SEQUENCE</scope>
    <source>
        <strain evidence="4">FERA 1177</strain>
    </source>
</reference>
<keyword evidence="2" id="KW-0472">Membrane</keyword>
<accession>A0A177DIE0</accession>
<reference evidence="6" key="2">
    <citation type="journal article" date="2019" name="bioRxiv">
        <title>Genomics, evolutionary history and diagnostics of the Alternaria alternata species group including apple and Asian pear pathotypes.</title>
        <authorList>
            <person name="Armitage A.D."/>
            <person name="Cockerton H.M."/>
            <person name="Sreenivasaprasad S."/>
            <person name="Woodhall J.W."/>
            <person name="Lane C.R."/>
            <person name="Harrison R.J."/>
            <person name="Clarkson J.P."/>
        </authorList>
    </citation>
    <scope>NUCLEOTIDE SEQUENCE [LARGE SCALE GENOMIC DNA]</scope>
    <source>
        <strain evidence="6">FERA 1177</strain>
    </source>
</reference>
<protein>
    <submittedName>
        <fullName evidence="3">Uncharacterized protein</fullName>
    </submittedName>
</protein>
<dbReference type="AlphaFoldDB" id="A0A177DIE0"/>
<dbReference type="EMBL" id="KV441481">
    <property type="protein sequence ID" value="OAG19523.1"/>
    <property type="molecule type" value="Genomic_DNA"/>
</dbReference>
<evidence type="ECO:0000313" key="6">
    <source>
        <dbReference type="Proteomes" id="UP000291422"/>
    </source>
</evidence>
<dbReference type="OMA" id="WAVCYLF"/>
<evidence type="ECO:0000313" key="4">
    <source>
        <dbReference type="EMBL" id="RYN72606.1"/>
    </source>
</evidence>
<evidence type="ECO:0000313" key="5">
    <source>
        <dbReference type="Proteomes" id="UP000077248"/>
    </source>
</evidence>
<keyword evidence="2" id="KW-0812">Transmembrane</keyword>
<feature type="compositionally biased region" description="Polar residues" evidence="1">
    <location>
        <begin position="98"/>
        <end position="118"/>
    </location>
</feature>
<dbReference type="EMBL" id="PDXD01000025">
    <property type="protein sequence ID" value="RYN72606.1"/>
    <property type="molecule type" value="Genomic_DNA"/>
</dbReference>
<keyword evidence="5" id="KW-1185">Reference proteome</keyword>
<feature type="region of interest" description="Disordered" evidence="1">
    <location>
        <begin position="69"/>
        <end position="132"/>
    </location>
</feature>
<gene>
    <name evidence="4" type="ORF">AA0117_g8404</name>
    <name evidence="3" type="ORF">CC77DRAFT_168964</name>
</gene>
<sequence length="150" mass="16464">MPAIAHLQARFLEDSSGSGGISGTAIALIVCLGIVPCIVLIWAVCYLFWAYPYDRNCCCIKRKRRPEPQSVLNQAPMSEETLYEKPGVAPPQRPFSGQYRTDTGSSSNSGRLQKQQRPGSGVDPRNTRMSLNSVVSANTITYAQEPKPFV</sequence>
<keyword evidence="2" id="KW-1133">Transmembrane helix</keyword>
<evidence type="ECO:0000256" key="1">
    <source>
        <dbReference type="SAM" id="MobiDB-lite"/>
    </source>
</evidence>
<dbReference type="KEGG" id="aalt:CC77DRAFT_168964"/>
<evidence type="ECO:0000256" key="2">
    <source>
        <dbReference type="SAM" id="Phobius"/>
    </source>
</evidence>
<proteinExistence type="predicted"/>
<reference evidence="3 5" key="1">
    <citation type="submission" date="2016-05" db="EMBL/GenBank/DDBJ databases">
        <title>Comparative analysis of secretome profiles of manganese(II)-oxidizing ascomycete fungi.</title>
        <authorList>
            <consortium name="DOE Joint Genome Institute"/>
            <person name="Zeiner C.A."/>
            <person name="Purvine S.O."/>
            <person name="Zink E.M."/>
            <person name="Wu S."/>
            <person name="Pasa-Tolic L."/>
            <person name="Chaput D.L."/>
            <person name="Haridas S."/>
            <person name="Grigoriev I.V."/>
            <person name="Santelli C.M."/>
            <person name="Hansel C.M."/>
        </authorList>
    </citation>
    <scope>NUCLEOTIDE SEQUENCE [LARGE SCALE GENOMIC DNA]</scope>
    <source>
        <strain evidence="3 5">SRC1lrK2f</strain>
    </source>
</reference>
<name>A0A177DIE0_ALTAL</name>